<sequence>MNGGPPCGTWCSPRPARGPHRLVNRDALDLGECVAGLRALGYPLRDLAPDAWRELDDGGHRRLLPERASSVCVVSRAGYTGELFGQYVEFFVQENHFPAPPQSG</sequence>
<name>A0ABX7TZI0_STRCY</name>
<proteinExistence type="predicted"/>
<protein>
    <submittedName>
        <fullName evidence="1">Uncharacterized protein</fullName>
    </submittedName>
</protein>
<evidence type="ECO:0000313" key="1">
    <source>
        <dbReference type="EMBL" id="QTE01902.1"/>
    </source>
</evidence>
<evidence type="ECO:0000313" key="2">
    <source>
        <dbReference type="Proteomes" id="UP000663908"/>
    </source>
</evidence>
<organism evidence="1 2">
    <name type="scientific">Streptomyces cyanogenus</name>
    <dbReference type="NCBI Taxonomy" id="80860"/>
    <lineage>
        <taxon>Bacteria</taxon>
        <taxon>Bacillati</taxon>
        <taxon>Actinomycetota</taxon>
        <taxon>Actinomycetes</taxon>
        <taxon>Kitasatosporales</taxon>
        <taxon>Streptomycetaceae</taxon>
        <taxon>Streptomyces</taxon>
    </lineage>
</organism>
<accession>A0ABX7TZI0</accession>
<gene>
    <name evidence="1" type="ORF">S1361_31515</name>
</gene>
<reference evidence="1 2" key="1">
    <citation type="submission" date="2021-03" db="EMBL/GenBank/DDBJ databases">
        <title>Complete genome sequence of Streptomyces cyanogenus S136, producer of anticancer angucycline landomycin A.</title>
        <authorList>
            <person name="Hrab P."/>
            <person name="Ruckert C."/>
            <person name="Busche T."/>
            <person name="Ostash I."/>
            <person name="Kalinowski J."/>
            <person name="Fedorenko V."/>
            <person name="Yushchuk O."/>
            <person name="Ostash B."/>
        </authorList>
    </citation>
    <scope>NUCLEOTIDE SEQUENCE [LARGE SCALE GENOMIC DNA]</scope>
    <source>
        <strain evidence="1 2">S136</strain>
    </source>
</reference>
<keyword evidence="2" id="KW-1185">Reference proteome</keyword>
<dbReference type="RefSeq" id="WP_208035286.1">
    <property type="nucleotide sequence ID" value="NZ_CP071839.1"/>
</dbReference>
<dbReference type="EMBL" id="CP071839">
    <property type="protein sequence ID" value="QTE01902.1"/>
    <property type="molecule type" value="Genomic_DNA"/>
</dbReference>
<dbReference type="Proteomes" id="UP000663908">
    <property type="component" value="Chromosome"/>
</dbReference>